<evidence type="ECO:0000313" key="7">
    <source>
        <dbReference type="EMBL" id="RUS35362.1"/>
    </source>
</evidence>
<dbReference type="InterPro" id="IPR024371">
    <property type="entry name" value="AcetylCoA_trans_1-like"/>
</dbReference>
<dbReference type="InterPro" id="IPR004752">
    <property type="entry name" value="AmpG_permease/AT-1"/>
</dbReference>
<dbReference type="SUPFAM" id="SSF103473">
    <property type="entry name" value="MFS general substrate transporter"/>
    <property type="match status" value="1"/>
</dbReference>
<dbReference type="InterPro" id="IPR036259">
    <property type="entry name" value="MFS_trans_sf"/>
</dbReference>
<evidence type="ECO:0000256" key="4">
    <source>
        <dbReference type="ARBA" id="ARBA00023136"/>
    </source>
</evidence>
<comment type="caution">
    <text evidence="7">The sequence shown here is derived from an EMBL/GenBank/DDBJ whole genome shotgun (WGS) entry which is preliminary data.</text>
</comment>
<dbReference type="EMBL" id="RBNJ01000120">
    <property type="protein sequence ID" value="RUS35362.1"/>
    <property type="molecule type" value="Genomic_DNA"/>
</dbReference>
<feature type="region of interest" description="Disordered" evidence="5">
    <location>
        <begin position="1"/>
        <end position="26"/>
    </location>
</feature>
<dbReference type="GO" id="GO:0035348">
    <property type="term" value="P:acetyl-CoA transmembrane transport"/>
    <property type="evidence" value="ECO:0007669"/>
    <property type="project" value="InterPro"/>
</dbReference>
<feature type="transmembrane region" description="Helical" evidence="6">
    <location>
        <begin position="43"/>
        <end position="63"/>
    </location>
</feature>
<organism evidence="7 8">
    <name type="scientific">Jimgerdemannia flammicorona</name>
    <dbReference type="NCBI Taxonomy" id="994334"/>
    <lineage>
        <taxon>Eukaryota</taxon>
        <taxon>Fungi</taxon>
        <taxon>Fungi incertae sedis</taxon>
        <taxon>Mucoromycota</taxon>
        <taxon>Mucoromycotina</taxon>
        <taxon>Endogonomycetes</taxon>
        <taxon>Endogonales</taxon>
        <taxon>Endogonaceae</taxon>
        <taxon>Jimgerdemannia</taxon>
    </lineage>
</organism>
<protein>
    <submittedName>
        <fullName evidence="7">Acetyl-coenzyme A transporter 1-domain-containing protein</fullName>
    </submittedName>
</protein>
<feature type="transmembrane region" description="Helical" evidence="6">
    <location>
        <begin position="83"/>
        <end position="102"/>
    </location>
</feature>
<evidence type="ECO:0000256" key="6">
    <source>
        <dbReference type="SAM" id="Phobius"/>
    </source>
</evidence>
<feature type="transmembrane region" description="Helical" evidence="6">
    <location>
        <begin position="212"/>
        <end position="231"/>
    </location>
</feature>
<evidence type="ECO:0000256" key="1">
    <source>
        <dbReference type="ARBA" id="ARBA00004141"/>
    </source>
</evidence>
<dbReference type="Pfam" id="PF13000">
    <property type="entry name" value="Acatn"/>
    <property type="match status" value="3"/>
</dbReference>
<feature type="transmembrane region" description="Helical" evidence="6">
    <location>
        <begin position="264"/>
        <end position="285"/>
    </location>
</feature>
<evidence type="ECO:0000313" key="8">
    <source>
        <dbReference type="Proteomes" id="UP000274822"/>
    </source>
</evidence>
<keyword evidence="3 6" id="KW-1133">Transmembrane helix</keyword>
<accession>A0A433R002</accession>
<dbReference type="GO" id="GO:0016020">
    <property type="term" value="C:membrane"/>
    <property type="evidence" value="ECO:0007669"/>
    <property type="project" value="UniProtKB-SubCell"/>
</dbReference>
<keyword evidence="2 6" id="KW-0812">Transmembrane</keyword>
<feature type="transmembrane region" description="Helical" evidence="6">
    <location>
        <begin position="123"/>
        <end position="146"/>
    </location>
</feature>
<sequence>MMRVSNNMFSAKATSTVETKKSTRPHRYPLSAYPPPKQDHVNVHALTLIFFSTIFFCATQDIAVDGWALTLLSKSSLSYASTAQTVGLNTGYFLSFTVFLALNSAEFSNKYLRASQASEELGVLRLGSYLMFWAVMYFVITAWLVVIKKEEPTTSDEDLGIKGVYTTIWKICKLPHMKSFILVLLTSKIGFIANEAVTGLKLLEKGFSKEDLALAVLIDFPFQILFGYYAAKWSSGVRPLKPVSVWWSMAVVRFYPSDGHVTAFYFWVIIASTVLSSFMSTVQFVSISAFMTTIADPVIGGTYMTVGWMSQRCVWDNNFGGTWPKFFVLEAVDYFTVATCDVPETNGSVNKIPFALSSGFRSILTHLPPPSPLMRLRGWQDTVPRLGWHVHHRAGWLLLREHHMRCHWVGDNAGVRQTNRALFGRSCLEIYRAKFSE</sequence>
<dbReference type="PANTHER" id="PTHR12778:SF9">
    <property type="entry name" value="ACETYL-COENZYME A TRANSPORTER 1"/>
    <property type="match status" value="1"/>
</dbReference>
<dbReference type="PANTHER" id="PTHR12778">
    <property type="entry name" value="SOLUTE CARRIER FAMILY 33 ACETYL-COA TRANSPORTER -RELATED"/>
    <property type="match status" value="1"/>
</dbReference>
<reference evidence="7 8" key="1">
    <citation type="journal article" date="2018" name="New Phytol.">
        <title>Phylogenomics of Endogonaceae and evolution of mycorrhizas within Mucoromycota.</title>
        <authorList>
            <person name="Chang Y."/>
            <person name="Desiro A."/>
            <person name="Na H."/>
            <person name="Sandor L."/>
            <person name="Lipzen A."/>
            <person name="Clum A."/>
            <person name="Barry K."/>
            <person name="Grigoriev I.V."/>
            <person name="Martin F.M."/>
            <person name="Stajich J.E."/>
            <person name="Smith M.E."/>
            <person name="Bonito G."/>
            <person name="Spatafora J.W."/>
        </authorList>
    </citation>
    <scope>NUCLEOTIDE SEQUENCE [LARGE SCALE GENOMIC DNA]</scope>
    <source>
        <strain evidence="7 8">AD002</strain>
    </source>
</reference>
<feature type="compositionally biased region" description="Polar residues" evidence="5">
    <location>
        <begin position="1"/>
        <end position="17"/>
    </location>
</feature>
<comment type="subcellular location">
    <subcellularLocation>
        <location evidence="1">Membrane</location>
        <topology evidence="1">Multi-pass membrane protein</topology>
    </subcellularLocation>
</comment>
<evidence type="ECO:0000256" key="3">
    <source>
        <dbReference type="ARBA" id="ARBA00022989"/>
    </source>
</evidence>
<gene>
    <name evidence="7" type="ORF">BC938DRAFT_471645</name>
</gene>
<evidence type="ECO:0000256" key="5">
    <source>
        <dbReference type="SAM" id="MobiDB-lite"/>
    </source>
</evidence>
<keyword evidence="4 6" id="KW-0472">Membrane</keyword>
<dbReference type="GO" id="GO:0008521">
    <property type="term" value="F:acetyl-CoA transmembrane transporter activity"/>
    <property type="evidence" value="ECO:0007669"/>
    <property type="project" value="InterPro"/>
</dbReference>
<name>A0A433R002_9FUNG</name>
<dbReference type="AlphaFoldDB" id="A0A433R002"/>
<keyword evidence="8" id="KW-1185">Reference proteome</keyword>
<dbReference type="Proteomes" id="UP000274822">
    <property type="component" value="Unassembled WGS sequence"/>
</dbReference>
<proteinExistence type="predicted"/>
<evidence type="ECO:0000256" key="2">
    <source>
        <dbReference type="ARBA" id="ARBA00022692"/>
    </source>
</evidence>